<protein>
    <submittedName>
        <fullName evidence="1">Uncharacterized protein</fullName>
    </submittedName>
</protein>
<dbReference type="EMBL" id="CM044703">
    <property type="protein sequence ID" value="KAI5671892.1"/>
    <property type="molecule type" value="Genomic_DNA"/>
</dbReference>
<keyword evidence="2" id="KW-1185">Reference proteome</keyword>
<reference evidence="2" key="1">
    <citation type="journal article" date="2023" name="Nat. Plants">
        <title>Single-cell RNA sequencing provides a high-resolution roadmap for understanding the multicellular compartmentation of specialized metabolism.</title>
        <authorList>
            <person name="Sun S."/>
            <person name="Shen X."/>
            <person name="Li Y."/>
            <person name="Li Y."/>
            <person name="Wang S."/>
            <person name="Li R."/>
            <person name="Zhang H."/>
            <person name="Shen G."/>
            <person name="Guo B."/>
            <person name="Wei J."/>
            <person name="Xu J."/>
            <person name="St-Pierre B."/>
            <person name="Chen S."/>
            <person name="Sun C."/>
        </authorList>
    </citation>
    <scope>NUCLEOTIDE SEQUENCE [LARGE SCALE GENOMIC DNA]</scope>
</reference>
<evidence type="ECO:0000313" key="2">
    <source>
        <dbReference type="Proteomes" id="UP001060085"/>
    </source>
</evidence>
<organism evidence="1 2">
    <name type="scientific">Catharanthus roseus</name>
    <name type="common">Madagascar periwinkle</name>
    <name type="synonym">Vinca rosea</name>
    <dbReference type="NCBI Taxonomy" id="4058"/>
    <lineage>
        <taxon>Eukaryota</taxon>
        <taxon>Viridiplantae</taxon>
        <taxon>Streptophyta</taxon>
        <taxon>Embryophyta</taxon>
        <taxon>Tracheophyta</taxon>
        <taxon>Spermatophyta</taxon>
        <taxon>Magnoliopsida</taxon>
        <taxon>eudicotyledons</taxon>
        <taxon>Gunneridae</taxon>
        <taxon>Pentapetalae</taxon>
        <taxon>asterids</taxon>
        <taxon>lamiids</taxon>
        <taxon>Gentianales</taxon>
        <taxon>Apocynaceae</taxon>
        <taxon>Rauvolfioideae</taxon>
        <taxon>Vinceae</taxon>
        <taxon>Catharanthinae</taxon>
        <taxon>Catharanthus</taxon>
    </lineage>
</organism>
<evidence type="ECO:0000313" key="1">
    <source>
        <dbReference type="EMBL" id="KAI5671892.1"/>
    </source>
</evidence>
<dbReference type="Proteomes" id="UP001060085">
    <property type="component" value="Linkage Group LG03"/>
</dbReference>
<name>A0ACC0BH21_CATRO</name>
<accession>A0ACC0BH21</accession>
<gene>
    <name evidence="1" type="ORF">M9H77_12256</name>
</gene>
<sequence length="196" mass="21976">MDSRYASLVIISQVTDLDVSKLPAFSNKAINNFSKGAKSSSCSKGIALMIISISIIVARLGANGHHSWIRCFGRRIRFRNYQSQSLSGALNELPTVAVIWDIKSDEWFLRSNTFLRAKFLKVNVIRRSIPITLVNVAGSEGKGKGDVLAKVTTILIYHILGFTRRNIFGEVFSSRKEDKVEKRDNIILTSRRCELV</sequence>
<proteinExistence type="predicted"/>
<comment type="caution">
    <text evidence="1">The sequence shown here is derived from an EMBL/GenBank/DDBJ whole genome shotgun (WGS) entry which is preliminary data.</text>
</comment>